<protein>
    <submittedName>
        <fullName evidence="2">Translation initiation factor IF-2</fullName>
    </submittedName>
</protein>
<evidence type="ECO:0000256" key="1">
    <source>
        <dbReference type="SAM" id="MobiDB-lite"/>
    </source>
</evidence>
<keyword evidence="2" id="KW-0648">Protein biosynthesis</keyword>
<name>A0AAD9B1P1_DISEL</name>
<organism evidence="2 3">
    <name type="scientific">Dissostichus eleginoides</name>
    <name type="common">Patagonian toothfish</name>
    <name type="synonym">Dissostichus amissus</name>
    <dbReference type="NCBI Taxonomy" id="100907"/>
    <lineage>
        <taxon>Eukaryota</taxon>
        <taxon>Metazoa</taxon>
        <taxon>Chordata</taxon>
        <taxon>Craniata</taxon>
        <taxon>Vertebrata</taxon>
        <taxon>Euteleostomi</taxon>
        <taxon>Actinopterygii</taxon>
        <taxon>Neopterygii</taxon>
        <taxon>Teleostei</taxon>
        <taxon>Neoteleostei</taxon>
        <taxon>Acanthomorphata</taxon>
        <taxon>Eupercaria</taxon>
        <taxon>Perciformes</taxon>
        <taxon>Notothenioidei</taxon>
        <taxon>Nototheniidae</taxon>
        <taxon>Dissostichus</taxon>
    </lineage>
</organism>
<proteinExistence type="predicted"/>
<dbReference type="EMBL" id="JASDAP010000148">
    <property type="protein sequence ID" value="KAK1875297.1"/>
    <property type="molecule type" value="Genomic_DNA"/>
</dbReference>
<feature type="region of interest" description="Disordered" evidence="1">
    <location>
        <begin position="58"/>
        <end position="171"/>
    </location>
</feature>
<comment type="caution">
    <text evidence="2">The sequence shown here is derived from an EMBL/GenBank/DDBJ whole genome shotgun (WGS) entry which is preliminary data.</text>
</comment>
<dbReference type="AlphaFoldDB" id="A0AAD9B1P1"/>
<dbReference type="GO" id="GO:0003743">
    <property type="term" value="F:translation initiation factor activity"/>
    <property type="evidence" value="ECO:0007669"/>
    <property type="project" value="UniProtKB-KW"/>
</dbReference>
<dbReference type="Proteomes" id="UP001228049">
    <property type="component" value="Unassembled WGS sequence"/>
</dbReference>
<keyword evidence="2" id="KW-0396">Initiation factor</keyword>
<accession>A0AAD9B1P1</accession>
<evidence type="ECO:0000313" key="2">
    <source>
        <dbReference type="EMBL" id="KAK1875297.1"/>
    </source>
</evidence>
<evidence type="ECO:0000313" key="3">
    <source>
        <dbReference type="Proteomes" id="UP001228049"/>
    </source>
</evidence>
<keyword evidence="3" id="KW-1185">Reference proteome</keyword>
<sequence length="171" mass="20244">MTPLCQLPGVSRLHPHAVIDPEAHPVVRQGLQHCFHWRRRDKLLSVITHTLRAPRFLTSCRRKTGGEPEERERRTGGERGEPGERERRTGGEREEKEEKQRRTGGEREENRRREREENGGERERGEPEERERGEPGKRERRTGGEREENRRRERRTGGEHIHITSPRFLMT</sequence>
<gene>
    <name evidence="2" type="ORF">KUDE01_032109</name>
</gene>
<feature type="compositionally biased region" description="Basic and acidic residues" evidence="1">
    <location>
        <begin position="64"/>
        <end position="162"/>
    </location>
</feature>
<reference evidence="2" key="1">
    <citation type="submission" date="2023-04" db="EMBL/GenBank/DDBJ databases">
        <title>Chromosome-level genome of Chaenocephalus aceratus.</title>
        <authorList>
            <person name="Park H."/>
        </authorList>
    </citation>
    <scope>NUCLEOTIDE SEQUENCE</scope>
    <source>
        <strain evidence="2">DE</strain>
        <tissue evidence="2">Muscle</tissue>
    </source>
</reference>